<feature type="domain" description="CCHC-type" evidence="3">
    <location>
        <begin position="270"/>
        <end position="285"/>
    </location>
</feature>
<dbReference type="PANTHER" id="PTHR23095:SF45">
    <property type="entry name" value="PARANEOPLASTIC ANTIGEN-LIKE PROTEIN 8B"/>
    <property type="match status" value="1"/>
</dbReference>
<feature type="compositionally biased region" description="Polar residues" evidence="2">
    <location>
        <begin position="237"/>
        <end position="256"/>
    </location>
</feature>
<dbReference type="InterPro" id="IPR048270">
    <property type="entry name" value="PNMA_C"/>
</dbReference>
<dbReference type="SUPFAM" id="SSF57756">
    <property type="entry name" value="Retrovirus zinc finger-like domains"/>
    <property type="match status" value="1"/>
</dbReference>
<dbReference type="InterPro" id="IPR001878">
    <property type="entry name" value="Znf_CCHC"/>
</dbReference>
<feature type="region of interest" description="Disordered" evidence="2">
    <location>
        <begin position="235"/>
        <end position="261"/>
    </location>
</feature>
<evidence type="ECO:0000256" key="1">
    <source>
        <dbReference type="PROSITE-ProRule" id="PRU00047"/>
    </source>
</evidence>
<keyword evidence="1" id="KW-0479">Metal-binding</keyword>
<dbReference type="SMART" id="SM00343">
    <property type="entry name" value="ZnF_C2HC"/>
    <property type="match status" value="2"/>
</dbReference>
<feature type="compositionally biased region" description="Low complexity" evidence="2">
    <location>
        <begin position="318"/>
        <end position="335"/>
    </location>
</feature>
<dbReference type="GeneID" id="109467897"/>
<keyword evidence="4" id="KW-1185">Reference proteome</keyword>
<dbReference type="Proteomes" id="UP000515135">
    <property type="component" value="Unplaced"/>
</dbReference>
<feature type="region of interest" description="Disordered" evidence="2">
    <location>
        <begin position="302"/>
        <end position="335"/>
    </location>
</feature>
<feature type="compositionally biased region" description="Polar residues" evidence="2">
    <location>
        <begin position="306"/>
        <end position="317"/>
    </location>
</feature>
<organism evidence="4 5">
    <name type="scientific">Branchiostoma belcheri</name>
    <name type="common">Amphioxus</name>
    <dbReference type="NCBI Taxonomy" id="7741"/>
    <lineage>
        <taxon>Eukaryota</taxon>
        <taxon>Metazoa</taxon>
        <taxon>Chordata</taxon>
        <taxon>Cephalochordata</taxon>
        <taxon>Leptocardii</taxon>
        <taxon>Amphioxiformes</taxon>
        <taxon>Branchiostomatidae</taxon>
        <taxon>Branchiostoma</taxon>
    </lineage>
</organism>
<evidence type="ECO:0000313" key="4">
    <source>
        <dbReference type="Proteomes" id="UP000515135"/>
    </source>
</evidence>
<protein>
    <submittedName>
        <fullName evidence="5">Paraneoplastic antigen Ma3-like</fullName>
    </submittedName>
</protein>
<accession>A0A6P4YSE8</accession>
<gene>
    <name evidence="5" type="primary">LOC109467897</name>
</gene>
<name>A0A6P4YSE8_BRABE</name>
<dbReference type="GO" id="GO:0003676">
    <property type="term" value="F:nucleic acid binding"/>
    <property type="evidence" value="ECO:0007669"/>
    <property type="project" value="InterPro"/>
</dbReference>
<feature type="domain" description="CCHC-type" evidence="3">
    <location>
        <begin position="287"/>
        <end position="303"/>
    </location>
</feature>
<dbReference type="Gene3D" id="4.10.60.10">
    <property type="entry name" value="Zinc finger, CCHC-type"/>
    <property type="match status" value="2"/>
</dbReference>
<dbReference type="PROSITE" id="PS50158">
    <property type="entry name" value="ZF_CCHC"/>
    <property type="match status" value="2"/>
</dbReference>
<keyword evidence="1" id="KW-0863">Zinc-finger</keyword>
<dbReference type="RefSeq" id="XP_019621572.1">
    <property type="nucleotide sequence ID" value="XM_019766013.1"/>
</dbReference>
<evidence type="ECO:0000256" key="2">
    <source>
        <dbReference type="SAM" id="MobiDB-lite"/>
    </source>
</evidence>
<dbReference type="InterPro" id="IPR036875">
    <property type="entry name" value="Znf_CCHC_sf"/>
</dbReference>
<evidence type="ECO:0000259" key="3">
    <source>
        <dbReference type="PROSITE" id="PS50158"/>
    </source>
</evidence>
<dbReference type="GO" id="GO:0008270">
    <property type="term" value="F:zinc ion binding"/>
    <property type="evidence" value="ECO:0007669"/>
    <property type="project" value="UniProtKB-KW"/>
</dbReference>
<reference evidence="5" key="1">
    <citation type="submission" date="2025-08" db="UniProtKB">
        <authorList>
            <consortium name="RefSeq"/>
        </authorList>
    </citation>
    <scope>IDENTIFICATION</scope>
    <source>
        <tissue evidence="5">Gonad</tissue>
    </source>
</reference>
<dbReference type="Pfam" id="PF00098">
    <property type="entry name" value="zf-CCHC"/>
    <property type="match status" value="2"/>
</dbReference>
<dbReference type="AlphaFoldDB" id="A0A6P4YSE8"/>
<dbReference type="PANTHER" id="PTHR23095">
    <property type="entry name" value="PARANEOPLASTIC ANTIGEN"/>
    <property type="match status" value="1"/>
</dbReference>
<sequence>MAEGQEGAHATTVMYVPFERKWTKFSGSPTGPVVEEWLDEMESAFLLYNTPEAQQAGLLYRNLEGQAKRQIAVLSTDDQKDKTKVSDVLKATFGDTAPVSAIMGMFYAREQERGESITVYALSLQELLKRAARRRGNSLAEEDTMLRDRFLDGLRDKDLERQLRQYIRSASAANPRKFPDVRLEALHLSGEWGREKGEARQNATMVESALLAEMARLREETGKTMESLRKELHSLKFENQNSRRQGSPRVQPNGVRQGQAGWDNQGRPICYSCQEPGHIQRECPNVRRCYVCGDPGHIQRDCPWGSQGSRYNNARTKPQNNTRRPQNQTNTHSPN</sequence>
<dbReference type="Pfam" id="PF14893">
    <property type="entry name" value="PNMA"/>
    <property type="match status" value="1"/>
</dbReference>
<dbReference type="KEGG" id="bbel:109467897"/>
<proteinExistence type="predicted"/>
<keyword evidence="1" id="KW-0862">Zinc</keyword>
<dbReference type="OrthoDB" id="10065209at2759"/>
<dbReference type="InterPro" id="IPR026523">
    <property type="entry name" value="PNMA"/>
</dbReference>
<evidence type="ECO:0000313" key="5">
    <source>
        <dbReference type="RefSeq" id="XP_019621572.1"/>
    </source>
</evidence>